<evidence type="ECO:0000256" key="7">
    <source>
        <dbReference type="ARBA" id="ARBA00023136"/>
    </source>
</evidence>
<feature type="transmembrane region" description="Helical" evidence="8">
    <location>
        <begin position="279"/>
        <end position="300"/>
    </location>
</feature>
<keyword evidence="7 8" id="KW-0472">Membrane</keyword>
<keyword evidence="6 8" id="KW-1133">Transmembrane helix</keyword>
<name>A0A3D5QBH2_FLESI</name>
<proteinExistence type="inferred from homology"/>
<dbReference type="Gene3D" id="1.10.3470.10">
    <property type="entry name" value="ABC transporter involved in vitamin B12 uptake, BtuC"/>
    <property type="match status" value="1"/>
</dbReference>
<organism evidence="9 10">
    <name type="scientific">Flexistipes sinusarabici</name>
    <dbReference type="NCBI Taxonomy" id="2352"/>
    <lineage>
        <taxon>Bacteria</taxon>
        <taxon>Pseudomonadati</taxon>
        <taxon>Deferribacterota</taxon>
        <taxon>Deferribacteres</taxon>
        <taxon>Deferribacterales</taxon>
        <taxon>Flexistipitaceae</taxon>
        <taxon>Flexistipes</taxon>
    </lineage>
</organism>
<feature type="transmembrane region" description="Helical" evidence="8">
    <location>
        <begin position="62"/>
        <end position="84"/>
    </location>
</feature>
<evidence type="ECO:0008006" key="11">
    <source>
        <dbReference type="Google" id="ProtNLM"/>
    </source>
</evidence>
<keyword evidence="5 8" id="KW-0812">Transmembrane</keyword>
<dbReference type="GO" id="GO:0022857">
    <property type="term" value="F:transmembrane transporter activity"/>
    <property type="evidence" value="ECO:0007669"/>
    <property type="project" value="InterPro"/>
</dbReference>
<dbReference type="PANTHER" id="PTHR30472">
    <property type="entry name" value="FERRIC ENTEROBACTIN TRANSPORT SYSTEM PERMEASE PROTEIN"/>
    <property type="match status" value="1"/>
</dbReference>
<comment type="caution">
    <text evidence="9">The sequence shown here is derived from an EMBL/GenBank/DDBJ whole genome shotgun (WGS) entry which is preliminary data.</text>
</comment>
<dbReference type="RefSeq" id="WP_273264560.1">
    <property type="nucleotide sequence ID" value="NZ_JAAZVV010000001.1"/>
</dbReference>
<evidence type="ECO:0000256" key="5">
    <source>
        <dbReference type="ARBA" id="ARBA00022692"/>
    </source>
</evidence>
<dbReference type="AlphaFoldDB" id="A0A3D5QBH2"/>
<evidence type="ECO:0000313" key="10">
    <source>
        <dbReference type="Proteomes" id="UP000262325"/>
    </source>
</evidence>
<feature type="transmembrane region" description="Helical" evidence="8">
    <location>
        <begin position="148"/>
        <end position="169"/>
    </location>
</feature>
<protein>
    <recommendedName>
        <fullName evidence="11">Iron ABC transporter permease</fullName>
    </recommendedName>
</protein>
<sequence length="328" mass="35861">MQNVKKINQVTYSKIFFYFLICFAVSVSIIFFSLSFGGKFINPFDFFAFENSVFMSLRLPRVLADFMVGAGLSIVGCSFQTFFRNPLADPFILGIAGAAAVGVAFSLFLGVSGFIPTQILSLSFALVTIFFVYWAAGGLSSVTANSLILVGVGLNFFFTSIITFFNSVLSESFTKDLLMWYLGSTVFLDLNIVILSLLIVIVLSAVLYMQSGKLNVYLLGESFAVNSGVSIKQFSLIIYITGSLITSVSVALCGAIGFVGIIIPHIVKIIAGLDHRLNMILCFFAGGSFLVIIDTFFKTVFFPYEVPIGAVTAIIGTPFFIYILRRRI</sequence>
<evidence type="ECO:0000256" key="1">
    <source>
        <dbReference type="ARBA" id="ARBA00004651"/>
    </source>
</evidence>
<comment type="similarity">
    <text evidence="2">Belongs to the binding-protein-dependent transport system permease family. FecCD subfamily.</text>
</comment>
<feature type="transmembrane region" description="Helical" evidence="8">
    <location>
        <begin position="90"/>
        <end position="112"/>
    </location>
</feature>
<dbReference type="InterPro" id="IPR000522">
    <property type="entry name" value="ABC_transptr_permease_BtuC"/>
</dbReference>
<feature type="transmembrane region" description="Helical" evidence="8">
    <location>
        <begin position="181"/>
        <end position="209"/>
    </location>
</feature>
<evidence type="ECO:0000256" key="2">
    <source>
        <dbReference type="ARBA" id="ARBA00007935"/>
    </source>
</evidence>
<comment type="subcellular location">
    <subcellularLocation>
        <location evidence="1">Cell membrane</location>
        <topology evidence="1">Multi-pass membrane protein</topology>
    </subcellularLocation>
</comment>
<evidence type="ECO:0000256" key="3">
    <source>
        <dbReference type="ARBA" id="ARBA00022448"/>
    </source>
</evidence>
<dbReference type="Proteomes" id="UP000262325">
    <property type="component" value="Unassembled WGS sequence"/>
</dbReference>
<dbReference type="InterPro" id="IPR037294">
    <property type="entry name" value="ABC_BtuC-like"/>
</dbReference>
<accession>A0A3D5QBH2</accession>
<dbReference type="Pfam" id="PF01032">
    <property type="entry name" value="FecCD"/>
    <property type="match status" value="1"/>
</dbReference>
<dbReference type="GO" id="GO:0033214">
    <property type="term" value="P:siderophore-iron import into cell"/>
    <property type="evidence" value="ECO:0007669"/>
    <property type="project" value="TreeGrafter"/>
</dbReference>
<feature type="transmembrane region" description="Helical" evidence="8">
    <location>
        <begin position="306"/>
        <end position="324"/>
    </location>
</feature>
<dbReference type="GO" id="GO:0005886">
    <property type="term" value="C:plasma membrane"/>
    <property type="evidence" value="ECO:0007669"/>
    <property type="project" value="UniProtKB-SubCell"/>
</dbReference>
<feature type="transmembrane region" description="Helical" evidence="8">
    <location>
        <begin position="236"/>
        <end position="267"/>
    </location>
</feature>
<evidence type="ECO:0000313" key="9">
    <source>
        <dbReference type="EMBL" id="HCW93014.1"/>
    </source>
</evidence>
<dbReference type="EMBL" id="DPPF01000098">
    <property type="protein sequence ID" value="HCW93014.1"/>
    <property type="molecule type" value="Genomic_DNA"/>
</dbReference>
<dbReference type="SUPFAM" id="SSF81345">
    <property type="entry name" value="ABC transporter involved in vitamin B12 uptake, BtuC"/>
    <property type="match status" value="1"/>
</dbReference>
<evidence type="ECO:0000256" key="8">
    <source>
        <dbReference type="SAM" id="Phobius"/>
    </source>
</evidence>
<reference evidence="9 10" key="1">
    <citation type="journal article" date="2018" name="Nat. Biotechnol.">
        <title>A standardized bacterial taxonomy based on genome phylogeny substantially revises the tree of life.</title>
        <authorList>
            <person name="Parks D.H."/>
            <person name="Chuvochina M."/>
            <person name="Waite D.W."/>
            <person name="Rinke C."/>
            <person name="Skarshewski A."/>
            <person name="Chaumeil P.A."/>
            <person name="Hugenholtz P."/>
        </authorList>
    </citation>
    <scope>NUCLEOTIDE SEQUENCE [LARGE SCALE GENOMIC DNA]</scope>
    <source>
        <strain evidence="9">UBA8672</strain>
    </source>
</reference>
<evidence type="ECO:0000256" key="6">
    <source>
        <dbReference type="ARBA" id="ARBA00022989"/>
    </source>
</evidence>
<feature type="transmembrane region" description="Helical" evidence="8">
    <location>
        <begin position="15"/>
        <end position="41"/>
    </location>
</feature>
<keyword evidence="4" id="KW-1003">Cell membrane</keyword>
<evidence type="ECO:0000256" key="4">
    <source>
        <dbReference type="ARBA" id="ARBA00022475"/>
    </source>
</evidence>
<gene>
    <name evidence="9" type="ORF">DHM44_04960</name>
</gene>
<keyword evidence="3" id="KW-0813">Transport</keyword>
<dbReference type="PANTHER" id="PTHR30472:SF25">
    <property type="entry name" value="ABC TRANSPORTER PERMEASE PROTEIN MJ0876-RELATED"/>
    <property type="match status" value="1"/>
</dbReference>
<dbReference type="CDD" id="cd06550">
    <property type="entry name" value="TM_ABC_iron-siderophores_like"/>
    <property type="match status" value="1"/>
</dbReference>
<feature type="transmembrane region" description="Helical" evidence="8">
    <location>
        <begin position="119"/>
        <end position="136"/>
    </location>
</feature>